<dbReference type="EMBL" id="BEYU01000001">
    <property type="protein sequence ID" value="GBG23862.1"/>
    <property type="molecule type" value="Genomic_DNA"/>
</dbReference>
<protein>
    <submittedName>
        <fullName evidence="2">Uncharacterized protein</fullName>
    </submittedName>
</protein>
<gene>
    <name evidence="2" type="ORF">FCC1311_000822</name>
</gene>
<feature type="compositionally biased region" description="Basic and acidic residues" evidence="1">
    <location>
        <begin position="68"/>
        <end position="89"/>
    </location>
</feature>
<dbReference type="AlphaFoldDB" id="A0A2R5FYN1"/>
<evidence type="ECO:0000313" key="3">
    <source>
        <dbReference type="Proteomes" id="UP000241890"/>
    </source>
</evidence>
<feature type="compositionally biased region" description="Basic residues" evidence="1">
    <location>
        <begin position="39"/>
        <end position="48"/>
    </location>
</feature>
<feature type="region of interest" description="Disordered" evidence="1">
    <location>
        <begin position="1"/>
        <end position="130"/>
    </location>
</feature>
<accession>A0A2R5FYN1</accession>
<reference evidence="2 3" key="1">
    <citation type="submission" date="2017-12" db="EMBL/GenBank/DDBJ databases">
        <title>Sequencing, de novo assembly and annotation of complete genome of a new Thraustochytrid species, strain FCC1311.</title>
        <authorList>
            <person name="Sedici K."/>
            <person name="Godart F."/>
            <person name="Aiese Cigliano R."/>
            <person name="Sanseverino W."/>
            <person name="Barakat M."/>
            <person name="Ortet P."/>
            <person name="Marechal E."/>
            <person name="Cagnac O."/>
            <person name="Amato A."/>
        </authorList>
    </citation>
    <scope>NUCLEOTIDE SEQUENCE [LARGE SCALE GENOMIC DNA]</scope>
</reference>
<feature type="compositionally biased region" description="Basic and acidic residues" evidence="1">
    <location>
        <begin position="247"/>
        <end position="257"/>
    </location>
</feature>
<proteinExistence type="predicted"/>
<sequence length="372" mass="41583">MPGTVVKLPGNVQVKRRSARLRAPEAKLAKASSVDTTKTKTKPKTTSRRKSEPEEFSFSDVEADSGDEGSKTASNDHLRKKKTSSEGIKENSGAAAVNSRKRKSAAEVLRQTKAARSRKQPQEKPRYPKGIAFPVDEAMLISDGSKLGEWVHQALETILNNELQALEDVYTGDFSSVLDDLRQSSEKVLRRVHKEFTGKSGAALDDQMERPQPKANPKNQQLRQREAELKALIDDYRRELEEWKRVEEARCQKTQRRDRAKKQQASSDNENKQQEAAIEKESASKEASRTGEETQAAPPSDFDEAFHSTLDKTVAQLQVLNARLRGVKALALAGRHTSKRLAHRVDKGAFEAYKGRDKPSSLIRALASENER</sequence>
<comment type="caution">
    <text evidence="2">The sequence shown here is derived from an EMBL/GenBank/DDBJ whole genome shotgun (WGS) entry which is preliminary data.</text>
</comment>
<feature type="compositionally biased region" description="Acidic residues" evidence="1">
    <location>
        <begin position="54"/>
        <end position="67"/>
    </location>
</feature>
<evidence type="ECO:0000313" key="2">
    <source>
        <dbReference type="EMBL" id="GBG23862.1"/>
    </source>
</evidence>
<dbReference type="InParanoid" id="A0A2R5FYN1"/>
<feature type="region of interest" description="Disordered" evidence="1">
    <location>
        <begin position="193"/>
        <end position="227"/>
    </location>
</feature>
<keyword evidence="3" id="KW-1185">Reference proteome</keyword>
<dbReference type="Proteomes" id="UP000241890">
    <property type="component" value="Unassembled WGS sequence"/>
</dbReference>
<organism evidence="2 3">
    <name type="scientific">Hondaea fermentalgiana</name>
    <dbReference type="NCBI Taxonomy" id="2315210"/>
    <lineage>
        <taxon>Eukaryota</taxon>
        <taxon>Sar</taxon>
        <taxon>Stramenopiles</taxon>
        <taxon>Bigyra</taxon>
        <taxon>Labyrinthulomycetes</taxon>
        <taxon>Thraustochytrida</taxon>
        <taxon>Thraustochytriidae</taxon>
        <taxon>Hondaea</taxon>
    </lineage>
</organism>
<name>A0A2R5FYN1_9STRA</name>
<evidence type="ECO:0000256" key="1">
    <source>
        <dbReference type="SAM" id="MobiDB-lite"/>
    </source>
</evidence>
<feature type="compositionally biased region" description="Basic and acidic residues" evidence="1">
    <location>
        <begin position="269"/>
        <end position="292"/>
    </location>
</feature>
<feature type="region of interest" description="Disordered" evidence="1">
    <location>
        <begin position="247"/>
        <end position="304"/>
    </location>
</feature>